<evidence type="ECO:0000259" key="1">
    <source>
        <dbReference type="Pfam" id="PF03869"/>
    </source>
</evidence>
<dbReference type="InterPro" id="IPR013321">
    <property type="entry name" value="Arc_rbn_hlx_hlx"/>
</dbReference>
<dbReference type="SUPFAM" id="SSF47598">
    <property type="entry name" value="Ribbon-helix-helix"/>
    <property type="match status" value="1"/>
</dbReference>
<dbReference type="GO" id="GO:0006355">
    <property type="term" value="P:regulation of DNA-templated transcription"/>
    <property type="evidence" value="ECO:0007669"/>
    <property type="project" value="InterPro"/>
</dbReference>
<organism evidence="2 3">
    <name type="scientific">Yersinia mollaretii</name>
    <dbReference type="NCBI Taxonomy" id="33060"/>
    <lineage>
        <taxon>Bacteria</taxon>
        <taxon>Pseudomonadati</taxon>
        <taxon>Pseudomonadota</taxon>
        <taxon>Gammaproteobacteria</taxon>
        <taxon>Enterobacterales</taxon>
        <taxon>Yersiniaceae</taxon>
        <taxon>Yersinia</taxon>
    </lineage>
</organism>
<dbReference type="InterPro" id="IPR010985">
    <property type="entry name" value="Ribbon_hlx_hlx"/>
</dbReference>
<dbReference type="Proteomes" id="UP000040841">
    <property type="component" value="Unassembled WGS sequence"/>
</dbReference>
<dbReference type="GO" id="GO:0043565">
    <property type="term" value="F:sequence-specific DNA binding"/>
    <property type="evidence" value="ECO:0007669"/>
    <property type="project" value="UniProtKB-ARBA"/>
</dbReference>
<dbReference type="AlphaFoldDB" id="A0AA36LQD1"/>
<name>A0AA36LQD1_YERMO</name>
<gene>
    <name evidence="2" type="ORF">ERS008502_02919</name>
</gene>
<dbReference type="InterPro" id="IPR005569">
    <property type="entry name" value="Arc_DNA-bd_dom"/>
</dbReference>
<sequence>MRDAIADRAKKNGRSMNSEIVQILQDALIKESIFGDIANTEIEQMEYDPDKEITLTSSELKYFLKNAAKGIIDDASEQIAKNATEATLRGLLEIYDLVPKDEKIPPDLEK</sequence>
<reference evidence="2 3" key="1">
    <citation type="submission" date="2015-03" db="EMBL/GenBank/DDBJ databases">
        <authorList>
            <consortium name="Pathogen Informatics"/>
            <person name="Murphy D."/>
        </authorList>
    </citation>
    <scope>NUCLEOTIDE SEQUENCE [LARGE SCALE GENOMIC DNA]</scope>
    <source>
        <strain evidence="2 3">FE82747</strain>
    </source>
</reference>
<proteinExistence type="predicted"/>
<feature type="domain" description="Arc-like DNA binding" evidence="1">
    <location>
        <begin position="1"/>
        <end position="35"/>
    </location>
</feature>
<dbReference type="EMBL" id="CQBM01000007">
    <property type="protein sequence ID" value="CNI32488.1"/>
    <property type="molecule type" value="Genomic_DNA"/>
</dbReference>
<protein>
    <submittedName>
        <fullName evidence="2">Transcriptional regulator</fullName>
    </submittedName>
</protein>
<dbReference type="Pfam" id="PF03869">
    <property type="entry name" value="Arc"/>
    <property type="match status" value="1"/>
</dbReference>
<comment type="caution">
    <text evidence="2">The sequence shown here is derived from an EMBL/GenBank/DDBJ whole genome shotgun (WGS) entry which is preliminary data.</text>
</comment>
<accession>A0AA36LQD1</accession>
<evidence type="ECO:0000313" key="2">
    <source>
        <dbReference type="EMBL" id="CNI32488.1"/>
    </source>
</evidence>
<dbReference type="Gene3D" id="1.10.1220.10">
    <property type="entry name" value="Met repressor-like"/>
    <property type="match status" value="1"/>
</dbReference>
<evidence type="ECO:0000313" key="3">
    <source>
        <dbReference type="Proteomes" id="UP000040841"/>
    </source>
</evidence>